<feature type="transmembrane region" description="Helical" evidence="2">
    <location>
        <begin position="1597"/>
        <end position="1618"/>
    </location>
</feature>
<feature type="transmembrane region" description="Helical" evidence="2">
    <location>
        <begin position="1528"/>
        <end position="1546"/>
    </location>
</feature>
<dbReference type="Proteomes" id="UP000243579">
    <property type="component" value="Unassembled WGS sequence"/>
</dbReference>
<dbReference type="EMBL" id="JNBR01001848">
    <property type="protein sequence ID" value="OQR84570.1"/>
    <property type="molecule type" value="Genomic_DNA"/>
</dbReference>
<feature type="transmembrane region" description="Helical" evidence="2">
    <location>
        <begin position="2404"/>
        <end position="2425"/>
    </location>
</feature>
<evidence type="ECO:0000256" key="2">
    <source>
        <dbReference type="SAM" id="Phobius"/>
    </source>
</evidence>
<accession>A0A1V9YFT5</accession>
<reference evidence="3 4" key="1">
    <citation type="journal article" date="2014" name="Genome Biol. Evol.">
        <title>The secreted proteins of Achlya hypogyna and Thraustotheca clavata identify the ancestral oomycete secretome and reveal gene acquisitions by horizontal gene transfer.</title>
        <authorList>
            <person name="Misner I."/>
            <person name="Blouin N."/>
            <person name="Leonard G."/>
            <person name="Richards T.A."/>
            <person name="Lane C.E."/>
        </authorList>
    </citation>
    <scope>NUCLEOTIDE SEQUENCE [LARGE SCALE GENOMIC DNA]</scope>
    <source>
        <strain evidence="3 4">ATCC 48635</strain>
    </source>
</reference>
<gene>
    <name evidence="3" type="ORF">ACHHYP_13232</name>
</gene>
<feature type="transmembrane region" description="Helical" evidence="2">
    <location>
        <begin position="1489"/>
        <end position="1507"/>
    </location>
</feature>
<feature type="transmembrane region" description="Helical" evidence="2">
    <location>
        <begin position="38"/>
        <end position="58"/>
    </location>
</feature>
<keyword evidence="2" id="KW-0472">Membrane</keyword>
<dbReference type="OrthoDB" id="66792at2759"/>
<organism evidence="3 4">
    <name type="scientific">Achlya hypogyna</name>
    <name type="common">Oomycete</name>
    <name type="synonym">Protoachlya hypogyna</name>
    <dbReference type="NCBI Taxonomy" id="1202772"/>
    <lineage>
        <taxon>Eukaryota</taxon>
        <taxon>Sar</taxon>
        <taxon>Stramenopiles</taxon>
        <taxon>Oomycota</taxon>
        <taxon>Saprolegniomycetes</taxon>
        <taxon>Saprolegniales</taxon>
        <taxon>Achlyaceae</taxon>
        <taxon>Achlya</taxon>
    </lineage>
</organism>
<feature type="transmembrane region" description="Helical" evidence="2">
    <location>
        <begin position="2592"/>
        <end position="2613"/>
    </location>
</feature>
<feature type="transmembrane region" description="Helical" evidence="2">
    <location>
        <begin position="1655"/>
        <end position="1673"/>
    </location>
</feature>
<evidence type="ECO:0000256" key="1">
    <source>
        <dbReference type="SAM" id="MobiDB-lite"/>
    </source>
</evidence>
<feature type="region of interest" description="Disordered" evidence="1">
    <location>
        <begin position="1"/>
        <end position="22"/>
    </location>
</feature>
<feature type="transmembrane region" description="Helical" evidence="2">
    <location>
        <begin position="2462"/>
        <end position="2481"/>
    </location>
</feature>
<feature type="transmembrane region" description="Helical" evidence="2">
    <location>
        <begin position="897"/>
        <end position="917"/>
    </location>
</feature>
<proteinExistence type="predicted"/>
<evidence type="ECO:0000313" key="4">
    <source>
        <dbReference type="Proteomes" id="UP000243579"/>
    </source>
</evidence>
<feature type="transmembrane region" description="Helical" evidence="2">
    <location>
        <begin position="1710"/>
        <end position="1728"/>
    </location>
</feature>
<sequence>MRVEPLRSPSTDLIPHQPRSPSTDLIPLQPRWRRFQDVVGIVYVMASIGMSFYSVALMDPYLVSDYFWPNFPSLNLSVLLPEVFNVQLTLAGSSRPTFVHLTQPSTAVQDTHAVCVSSAYSRRLLYQELTTLESAVTGLRRLDSDHVGYMITPYCYVDLAKRWELAHTAAWQTRCAANDGENAAVVLEAVLRNIRFDEWLDVVQNRFAVHIAVPVAATPGGSLWLAALEAHEWVPVTDEIATWESYGLRHFTLQYANRVQTGVQEAIAIVNAMGTATSLELKTIAAATRIPLWTSTYMYMCLSNDFDAIGANQSLVRNTPAFFGDTDPNQIEVFDVGYPLSALFHVVHSDLGPLSNIDLKWIAPPNDLVAFVRSWQALILTLVHTTPTISQAVSALGSAAMSPTPMKWANTSLVFYGGNPMCGFGEPLGFVQESFGFGDACSSQTRLDVGLTPFNSLFSYTVINGTVGAPCNLEAASGRLACVTRLAALQRAFEILPRYAFEPSVITATTSYELSIMQFVGNTSGIHIEEQRLLAHDFSFYGWAMIYDWVLNDREAVAFEGDERTLHLVSRAYPCVDAQRAAGKVLTWASYLRVCAYMCSSTFGVVGATSLGIFLLLRAPRGSHWFLFNRIASSVWLNRGVLAVRSFVATVCLATASLELHREPSGFTYLTPAPRSLIASCALAGETTWVTYLLHDLLQPITGRLTRRYAPVSTHIAWALVAAIDIWAPVIVSATIDRSCYSINMDMMIYCMSGVVAIGDFSRTVLIFGVNIGAVAVCLGVALAVLPSEPPATVGVPNLLLPPALIAFYKPIELKAVNGIWVDLTTASISGLFLLPRRGLFDAKLWLPFDGDGFVRDASASTICLPYCFRQARRGSLQRQGSRLSLHRRANPRLSSFFLGMGFIYLVLSLVGNITYLKVATANLANDYGWANFNSTGTRTFLANLFNAQLLTTTTAELELDAPRYADLSQLYNESVSSIVWAETMARRELYRHDISLATIIRGLRAMEPCSLPWMFTQYCWVDFNRTWEMAATDARQRRCNGQVANAAVFLEAPLRNVNSWVAWEDCWGESFQVGFAAHLTTSVEGNRWLSSVTAGAGTVPVEVEHWKLHNLSHFALQWQNFKTVGLVDAMTIVSALGWSFPLTLSKSLGSVHLAQQTSLKMYWSFASDLWAISCNTTSIGGASLVASSPVFAFANQSSESLLFENYTLVAPLSRGFAVLRTVLGPFNTVDMYYVGVPPSLLTTYNALIGAVATLLMTNSTAQDIFFALPVAPAMGGVPTALLAFPNLTTVGGNLLCGDDQPTYTLMFGLDCFFGIQNMCHASFFDSLKPTGLQLLFAVLAHTVRFPNATFDSVCAIEVYKRSLCVANYNATLQFLHEHHLPSLVQVNTAYDSVRALGIQVVQYLRRQPSAPLELFQQPLLDETDPGWSFYGWCYLYDWVSGLREVVAFAGDNATLPTISSRSSALTMAPAPGEIPETLSFLCQSCVQYITWLFITLAAVLVLSGISQGGHIEGLNLLELNRIVGHVWVGRALLVIRSITAFWLLNTSTLQLVQVGVGTRFVSPPLPWYNTILAGAESTWFVYVLNDLLSCVTLQYTTGYAFKSSLLAWAVVAVWSTVSPQTYRATINRACTFVDMDVQLVCESGTVYIGDPGRVGIGFLIGFLSVGGCFVLERCWMPDLAPRLVPSTLLNASSYYMLDFSDWVAKDEFYLDKTSALMAGVLALEIYGRLHVLDIKSWRYFNVLCDAVGIGYVVLSLVAWFWCHHVATPYLETNLFWPHFKSSELGPMLSCLLSTQLVLRPHWNPFDVTNTSLFISTTSGPSPVYPRLVMYHDLTTLSLAVTGLRSFATTEIAYMVSAYCWVDFKRRWELAHTADRQARCNARYNSNAAVYLEAVLRNIDFKAWMLLMPFEVTIGAAISTSADGAAWLKILANHILPPVEVEIALWTDHGLSSFHLQYANRIQIGIHETITITTALGTETSWVVSDIPAVFQGAGWTSSNLYACFANDLYAMGDNQTLVRNSANFFGHTDPLYMESYTVGSPLSVLYQAVHNGIGPLGSIDLFFIAPPPALVQVVEMYHQAVATANYAISTGTIVLAPTPPPWLNASLNFYGGNPMCGYGNPLPFIQETFAFDDVCAGQSPLTVEIAAANALFAMWILREPAVNACTIVLPETDTSCQMHLTSLARTFVELSRPPPAATASAVASVAALDLSIAQFVGDGTRVTLERHPIVGNTFELFGWTMVYDWVATAREVVSFQGDTNDFNLISAAYAFTSAPGVATSSSWTHFVGLYLILFDTVMLAIGVVTLALFVHHGCPRGSRWLLFNRIASSVWLNRTLVGLQSLVAVLCLSTASISARTEPISGIVHFVSSSRSPLESGILALQATWVVYSMHDVLHPVLGGRTNIAAGCSSVVAWLLVFALDVAVPVPVTAALDRSCYSVNMDFKLFCTSGYLTIGQLGRSLFLYTLLCASVLAGSAVALCTSSPRRYGCAPSLVLPLALVDFEDPRSTKAQRVDPVTAAMSGLLLLRRADTSFVFDTKLWLPLDTQFINASRERERLYLRDCFETKPMLGPSVGMIPVASSNLTFYRRHRVLLAAGLVYLAITLYTNMTYLATAQSHFANDFCWADFNSTGARTFLANIFNQQLLVSTSASVDLDAPRISDMKQFYNGSVTTIVWAESMARRELYRQDIHLSAIIRDLRDMDPCMLPWMFTQYCWLDFNRTWEMASTALRQQRCDTQMRANGAVYLEAGLRNLNDWTAWDVCWGMSFDVGIAQDLLASAKGEAWLRGVQTNRNCVADEAEFWRQHGITQFTLQWQNYKTVGLFDTMTIVTALGTAYTLALSKASGQLHPKRQTSMKMYWALASDFWAVRSNNTGISGLGLLRTSARFAFSNRSSESCLVQNQTLPMPLTAGFALSRAILGPFNAVDMQYVECPPELRTYYGTVIAAISTATLTHPSAQEAYRDLLVAEYILPTGPGVDNVTVTVGGNILCGNDVPSFPLNGGWSIFFGMDNPCHTYLSEALRPSTDLVVFTTGAILSQFGAIDTAAVCAMDASAVPSCADVYTAAIAFVDEYLALPSSTQLYATVQSLALERVQFVQANSTAPVSLFRQPIFAPDDAAWTFYSWVYLYAWASGLCDVVSFSGDTGTITTVSTAVRPLHMSADESELPNTISFLLQNCVKYITGVLMAVMAMVSAATLATGGDIEPLNLFEVNRIIGHVWIGRFLLVTRSFTAFWLLNTSTLQLVQVGNATRLLSPPLNWSTTILAGSEATWLVYVLNDVLSCITLQYTTGYAYKSSLLAWAATSLWATVTPQTYAAVLERSCTYVDMDAALVCTSGRVEIGSITRVGIGLLICFGSVACTYLLERWRRPAQPFKRLHTTLLDATSYYMLELSSEGADLFLDRPSGILAGIFSLRMSDNLHIFDTKSWRLVTVPVSSMGSRRIPLSRL</sequence>
<comment type="caution">
    <text evidence="3">The sequence shown here is derived from an EMBL/GenBank/DDBJ whole genome shotgun (WGS) entry which is preliminary data.</text>
</comment>
<feature type="transmembrane region" description="Helical" evidence="2">
    <location>
        <begin position="591"/>
        <end position="616"/>
    </location>
</feature>
<feature type="transmembrane region" description="Helical" evidence="2">
    <location>
        <begin position="2288"/>
        <end position="2311"/>
    </location>
</feature>
<feature type="transmembrane region" description="Helical" evidence="2">
    <location>
        <begin position="716"/>
        <end position="735"/>
    </location>
</feature>
<protein>
    <submittedName>
        <fullName evidence="3">Uncharacterized protein</fullName>
    </submittedName>
</protein>
<keyword evidence="2" id="KW-1133">Transmembrane helix</keyword>
<name>A0A1V9YFT5_ACHHY</name>
<keyword evidence="2" id="KW-0812">Transmembrane</keyword>
<keyword evidence="4" id="KW-1185">Reference proteome</keyword>
<feature type="transmembrane region" description="Helical" evidence="2">
    <location>
        <begin position="1740"/>
        <end position="1762"/>
    </location>
</feature>
<feature type="transmembrane region" description="Helical" evidence="2">
    <location>
        <begin position="765"/>
        <end position="786"/>
    </location>
</feature>
<evidence type="ECO:0000313" key="3">
    <source>
        <dbReference type="EMBL" id="OQR84570.1"/>
    </source>
</evidence>